<evidence type="ECO:0000259" key="2">
    <source>
        <dbReference type="PROSITE" id="PS51688"/>
    </source>
</evidence>
<evidence type="ECO:0000313" key="4">
    <source>
        <dbReference type="Proteomes" id="UP000199513"/>
    </source>
</evidence>
<dbReference type="STRING" id="1003.SAMN04488541_1006143"/>
<dbReference type="Proteomes" id="UP000199513">
    <property type="component" value="Unassembled WGS sequence"/>
</dbReference>
<feature type="non-terminal residue" evidence="3">
    <location>
        <position position="1"/>
    </location>
</feature>
<feature type="domain" description="Peptidase S74" evidence="2">
    <location>
        <begin position="695"/>
        <end position="787"/>
    </location>
</feature>
<feature type="coiled-coil region" evidence="1">
    <location>
        <begin position="766"/>
        <end position="817"/>
    </location>
</feature>
<evidence type="ECO:0000313" key="3">
    <source>
        <dbReference type="EMBL" id="SFE77662.1"/>
    </source>
</evidence>
<sequence length="842" mass="83764">VTTPKIADNAVTTAKIADANVTTAKLADGSVTTVKIADDAVTLAKIQNGGANQVLTTDGAGNPQYENKSIFVPATTAGILVGDGSTVTGVTPTINTIFKGNGTTLVASNITDNGTLVTINSQLTQTGAANQVTFNGNVDATNGLDVTGANLTVNGGNLSVGAGAFTVNGTSGNVSVAAGNFQVNGGSGNLSMGSGNLVINGGTGSINVGAGNLQITGANGNINAGGNFLVTGVNGNLSIGGASGFNITGATGALNIGGGNFTVAPATGNTLIAGTITASNLNAGGIVKAAAGTGLLSVGTLAPSDIPNLDASVITSGTLPITRGGTGAGDATTARTNLGLGSMATQNANAVSITGGTIDGTNIGATTAGTGRFTTLTTTGASTFGGGLNMSSNIISNLGTPVASADAATKQYVDDATLGLGTASNGILVKNAGVVSGVTATNNVIFKGNGTTLVASNITDNGTVVTVNSQLSQSGSGQVTFSGNVDANAGLDVTGANLTVGSFNVNPTNGNINTNGTINTTGTGASSVGGNFSVGGNLTVLGASVSLTATDVSSFQINSSTPAITQILNTVRPSGTATDDVLATEKAVRDAIDANMLTADNGITITGTNAQLGGDLVQATTIELNGNDLTVNGNGNAFNISGGAGLNVNDFGATTLSGTLDVLGNTTLAGTLTITGLTSVTDLQTDAGGTLINASDARYKKNIKPIENALEKVNQVDGVTYHWKEEFSDNKTLQLGVIAQELEKVFPNLVHTNDKGYKSVNYIGLIPVLLEAIKEQQKQIEALSNKVNTLNTENNTLKAQANETASLKTQMETMQKQLNVLMLLMQNQSQTNNNTIEKVSDK</sequence>
<gene>
    <name evidence="3" type="ORF">SAMN04488541_1006143</name>
</gene>
<keyword evidence="4" id="KW-1185">Reference proteome</keyword>
<dbReference type="RefSeq" id="WP_143090805.1">
    <property type="nucleotide sequence ID" value="NZ_FONY01000006.1"/>
</dbReference>
<dbReference type="Gene3D" id="1.10.10.10">
    <property type="entry name" value="Winged helix-like DNA-binding domain superfamily/Winged helix DNA-binding domain"/>
    <property type="match status" value="1"/>
</dbReference>
<dbReference type="OrthoDB" id="1001730at2"/>
<dbReference type="EMBL" id="FONY01000006">
    <property type="protein sequence ID" value="SFE77662.1"/>
    <property type="molecule type" value="Genomic_DNA"/>
</dbReference>
<dbReference type="InterPro" id="IPR030392">
    <property type="entry name" value="S74_ICA"/>
</dbReference>
<dbReference type="InterPro" id="IPR036388">
    <property type="entry name" value="WH-like_DNA-bd_sf"/>
</dbReference>
<dbReference type="Pfam" id="PF13884">
    <property type="entry name" value="Peptidase_S74"/>
    <property type="match status" value="1"/>
</dbReference>
<organism evidence="3 4">
    <name type="scientific">Thermoflexibacter ruber</name>
    <dbReference type="NCBI Taxonomy" id="1003"/>
    <lineage>
        <taxon>Bacteria</taxon>
        <taxon>Pseudomonadati</taxon>
        <taxon>Bacteroidota</taxon>
        <taxon>Cytophagia</taxon>
        <taxon>Cytophagales</taxon>
        <taxon>Thermoflexibacteraceae</taxon>
        <taxon>Thermoflexibacter</taxon>
    </lineage>
</organism>
<dbReference type="PROSITE" id="PS51688">
    <property type="entry name" value="ICA"/>
    <property type="match status" value="1"/>
</dbReference>
<protein>
    <submittedName>
        <fullName evidence="3">Chaperone of endosialidase</fullName>
    </submittedName>
</protein>
<dbReference type="AlphaFoldDB" id="A0A1I2DAU2"/>
<proteinExistence type="predicted"/>
<evidence type="ECO:0000256" key="1">
    <source>
        <dbReference type="SAM" id="Coils"/>
    </source>
</evidence>
<accession>A0A1I2DAU2</accession>
<keyword evidence="1" id="KW-0175">Coiled coil</keyword>
<reference evidence="3 4" key="1">
    <citation type="submission" date="2016-10" db="EMBL/GenBank/DDBJ databases">
        <authorList>
            <person name="de Groot N.N."/>
        </authorList>
    </citation>
    <scope>NUCLEOTIDE SEQUENCE [LARGE SCALE GENOMIC DNA]</scope>
    <source>
        <strain>GEY</strain>
        <strain evidence="4">DSM 9560</strain>
    </source>
</reference>
<name>A0A1I2DAU2_9BACT</name>